<dbReference type="GO" id="GO:0016747">
    <property type="term" value="F:acyltransferase activity, transferring groups other than amino-acyl groups"/>
    <property type="evidence" value="ECO:0007669"/>
    <property type="project" value="InterPro"/>
</dbReference>
<dbReference type="OrthoDB" id="9767863at2"/>
<dbReference type="GO" id="GO:0016020">
    <property type="term" value="C:membrane"/>
    <property type="evidence" value="ECO:0007669"/>
    <property type="project" value="TreeGrafter"/>
</dbReference>
<feature type="transmembrane region" description="Helical" evidence="1">
    <location>
        <begin position="197"/>
        <end position="214"/>
    </location>
</feature>
<feature type="transmembrane region" description="Helical" evidence="1">
    <location>
        <begin position="100"/>
        <end position="118"/>
    </location>
</feature>
<evidence type="ECO:0000256" key="1">
    <source>
        <dbReference type="SAM" id="Phobius"/>
    </source>
</evidence>
<comment type="caution">
    <text evidence="3">The sequence shown here is derived from an EMBL/GenBank/DDBJ whole genome shotgun (WGS) entry which is preliminary data.</text>
</comment>
<keyword evidence="1" id="KW-1133">Transmembrane helix</keyword>
<feature type="domain" description="Acyltransferase 3" evidence="2">
    <location>
        <begin position="26"/>
        <end position="336"/>
    </location>
</feature>
<feature type="transmembrane region" description="Helical" evidence="1">
    <location>
        <begin position="174"/>
        <end position="190"/>
    </location>
</feature>
<feature type="transmembrane region" description="Helical" evidence="1">
    <location>
        <begin position="55"/>
        <end position="79"/>
    </location>
</feature>
<reference evidence="3 4" key="1">
    <citation type="journal article" date="2015" name="Antonie Van Leeuwenhoek">
        <title>A phylogenomic and molecular marker based taxonomic framework for the order Xanthomonadales: proposal to transfer the families Algiphilaceae and Solimonadaceae to the order Nevskiales ord. nov. and to create a new family within the order Xanthomonadales, the family Rhodanobacteraceae fam. nov., containing the genus Rhodanobacter and its closest relatives.</title>
        <authorList>
            <person name="Naushad S."/>
            <person name="Adeolu M."/>
            <person name="Wong S."/>
            <person name="Sohail M."/>
            <person name="Schellhorn H.E."/>
            <person name="Gupta R.S."/>
        </authorList>
    </citation>
    <scope>NUCLEOTIDE SEQUENCE [LARGE SCALE GENOMIC DNA]</scope>
    <source>
        <strain evidence="3 4">DSM 16301</strain>
    </source>
</reference>
<evidence type="ECO:0000259" key="2">
    <source>
        <dbReference type="Pfam" id="PF01757"/>
    </source>
</evidence>
<dbReference type="RefSeq" id="WP_046971847.1">
    <property type="nucleotide sequence ID" value="NZ_JPLA01000026.1"/>
</dbReference>
<evidence type="ECO:0000313" key="3">
    <source>
        <dbReference type="EMBL" id="KLD63630.1"/>
    </source>
</evidence>
<organism evidence="3 4">
    <name type="scientific">Dyella japonica DSM 16301</name>
    <dbReference type="NCBI Taxonomy" id="1440762"/>
    <lineage>
        <taxon>Bacteria</taxon>
        <taxon>Pseudomonadati</taxon>
        <taxon>Pseudomonadota</taxon>
        <taxon>Gammaproteobacteria</taxon>
        <taxon>Lysobacterales</taxon>
        <taxon>Rhodanobacteraceae</taxon>
        <taxon>Dyella</taxon>
    </lineage>
</organism>
<dbReference type="InterPro" id="IPR002656">
    <property type="entry name" value="Acyl_transf_3_dom"/>
</dbReference>
<feature type="transmembrane region" description="Helical" evidence="1">
    <location>
        <begin position="243"/>
        <end position="258"/>
    </location>
</feature>
<sequence>MSQGEIVLRTRTLAEALEQGQDNFLLLRFLAASLVIYGHGPAISGGLGWPDLFLWLGWGTYSGDLAVDVFFVTSGYMIAGSYLRRRDPFQFLWARVLRIYPAYVFCLLASAFVLGPLVTSLSVSSYLADHGTVHYVTKNLALGKGLAWYLPGVFKDNPLPGFVNGSIWTLPAEVRMYLWVLIAGLLGLLARPRWCNVLLAALLVCGMLAPDRLPLVPLESFLRLAGYFAVGVFCYVNRQWLRISWWWVIGLAILAVLVRQTMLYPFAMGLALSAFVFAFAYLTPWRSFNRLGDYSYGIYLWGFPMQQLVASHATGWGLAWNALLAWPLACAMAVLSWHLIEKPALALKRWPARWRLRWMARQA</sequence>
<feature type="transmembrane region" description="Helical" evidence="1">
    <location>
        <begin position="319"/>
        <end position="340"/>
    </location>
</feature>
<keyword evidence="1" id="KW-0812">Transmembrane</keyword>
<dbReference type="Proteomes" id="UP000035481">
    <property type="component" value="Unassembled WGS sequence"/>
</dbReference>
<dbReference type="AlphaFoldDB" id="A0A0G9H1F7"/>
<dbReference type="EMBL" id="JPLA01000026">
    <property type="protein sequence ID" value="KLD63630.1"/>
    <property type="molecule type" value="Genomic_DNA"/>
</dbReference>
<protein>
    <recommendedName>
        <fullName evidence="2">Acyltransferase 3 domain-containing protein</fullName>
    </recommendedName>
</protein>
<dbReference type="Pfam" id="PF01757">
    <property type="entry name" value="Acyl_transf_3"/>
    <property type="match status" value="1"/>
</dbReference>
<accession>A0A0G9H1F7</accession>
<keyword evidence="1" id="KW-0472">Membrane</keyword>
<proteinExistence type="predicted"/>
<dbReference type="PANTHER" id="PTHR23028">
    <property type="entry name" value="ACETYLTRANSFERASE"/>
    <property type="match status" value="1"/>
</dbReference>
<name>A0A0G9H1F7_9GAMM</name>
<dbReference type="STRING" id="1440762.Y882_10625"/>
<dbReference type="GO" id="GO:0000271">
    <property type="term" value="P:polysaccharide biosynthetic process"/>
    <property type="evidence" value="ECO:0007669"/>
    <property type="project" value="TreeGrafter"/>
</dbReference>
<dbReference type="InterPro" id="IPR050879">
    <property type="entry name" value="Acyltransferase_3"/>
</dbReference>
<dbReference type="PATRIC" id="fig|1440762.4.peg.1620"/>
<feature type="transmembrane region" description="Helical" evidence="1">
    <location>
        <begin position="25"/>
        <end position="49"/>
    </location>
</feature>
<evidence type="ECO:0000313" key="4">
    <source>
        <dbReference type="Proteomes" id="UP000035481"/>
    </source>
</evidence>
<feature type="transmembrane region" description="Helical" evidence="1">
    <location>
        <begin position="264"/>
        <end position="282"/>
    </location>
</feature>
<gene>
    <name evidence="3" type="ORF">Y882_10625</name>
</gene>
<dbReference type="PANTHER" id="PTHR23028:SF53">
    <property type="entry name" value="ACYL_TRANSF_3 DOMAIN-CONTAINING PROTEIN"/>
    <property type="match status" value="1"/>
</dbReference>